<dbReference type="EMBL" id="BOOR01000017">
    <property type="protein sequence ID" value="GII54286.1"/>
    <property type="molecule type" value="Genomic_DNA"/>
</dbReference>
<feature type="domain" description="HTH iclR-type" evidence="5">
    <location>
        <begin position="23"/>
        <end position="90"/>
    </location>
</feature>
<evidence type="ECO:0000256" key="1">
    <source>
        <dbReference type="ARBA" id="ARBA00023015"/>
    </source>
</evidence>
<dbReference type="Proteomes" id="UP000605992">
    <property type="component" value="Unassembled WGS sequence"/>
</dbReference>
<accession>A0A8J3V3F5</accession>
<comment type="caution">
    <text evidence="7">The sequence shown here is derived from an EMBL/GenBank/DDBJ whole genome shotgun (WGS) entry which is preliminary data.</text>
</comment>
<dbReference type="InterPro" id="IPR036388">
    <property type="entry name" value="WH-like_DNA-bd_sf"/>
</dbReference>
<keyword evidence="3" id="KW-0804">Transcription</keyword>
<evidence type="ECO:0000256" key="4">
    <source>
        <dbReference type="SAM" id="MobiDB-lite"/>
    </source>
</evidence>
<evidence type="ECO:0000259" key="6">
    <source>
        <dbReference type="PROSITE" id="PS51078"/>
    </source>
</evidence>
<evidence type="ECO:0000313" key="8">
    <source>
        <dbReference type="Proteomes" id="UP000605992"/>
    </source>
</evidence>
<dbReference type="Gene3D" id="3.30.450.40">
    <property type="match status" value="2"/>
</dbReference>
<gene>
    <name evidence="7" type="ORF">Pth03_26750</name>
</gene>
<evidence type="ECO:0000259" key="5">
    <source>
        <dbReference type="PROSITE" id="PS51077"/>
    </source>
</evidence>
<dbReference type="GO" id="GO:0045892">
    <property type="term" value="P:negative regulation of DNA-templated transcription"/>
    <property type="evidence" value="ECO:0007669"/>
    <property type="project" value="TreeGrafter"/>
</dbReference>
<dbReference type="SUPFAM" id="SSF55781">
    <property type="entry name" value="GAF domain-like"/>
    <property type="match status" value="2"/>
</dbReference>
<dbReference type="PROSITE" id="PS51078">
    <property type="entry name" value="ICLR_ED"/>
    <property type="match status" value="2"/>
</dbReference>
<reference evidence="7" key="1">
    <citation type="submission" date="2021-01" db="EMBL/GenBank/DDBJ databases">
        <title>Whole genome shotgun sequence of Planotetraspora thailandica NBRC 104271.</title>
        <authorList>
            <person name="Komaki H."/>
            <person name="Tamura T."/>
        </authorList>
    </citation>
    <scope>NUCLEOTIDE SEQUENCE</scope>
    <source>
        <strain evidence="7">NBRC 104271</strain>
    </source>
</reference>
<keyword evidence="2" id="KW-0238">DNA-binding</keyword>
<dbReference type="PANTHER" id="PTHR30136">
    <property type="entry name" value="HELIX-TURN-HELIX TRANSCRIPTIONAL REGULATOR, ICLR FAMILY"/>
    <property type="match status" value="1"/>
</dbReference>
<dbReference type="InterPro" id="IPR005471">
    <property type="entry name" value="Tscrpt_reg_IclR_N"/>
</dbReference>
<dbReference type="InterPro" id="IPR050707">
    <property type="entry name" value="HTH_MetabolicPath_Reg"/>
</dbReference>
<dbReference type="PROSITE" id="PS51077">
    <property type="entry name" value="HTH_ICLR"/>
    <property type="match status" value="2"/>
</dbReference>
<dbReference type="GO" id="GO:0003677">
    <property type="term" value="F:DNA binding"/>
    <property type="evidence" value="ECO:0007669"/>
    <property type="project" value="UniProtKB-KW"/>
</dbReference>
<evidence type="ECO:0000256" key="3">
    <source>
        <dbReference type="ARBA" id="ARBA00023163"/>
    </source>
</evidence>
<feature type="region of interest" description="Disordered" evidence="4">
    <location>
        <begin position="1"/>
        <end position="20"/>
    </location>
</feature>
<name>A0A8J3V3F5_9ACTN</name>
<dbReference type="Pfam" id="PF09339">
    <property type="entry name" value="HTH_IclR"/>
    <property type="match status" value="2"/>
</dbReference>
<dbReference type="Gene3D" id="1.10.10.10">
    <property type="entry name" value="Winged helix-like DNA-binding domain superfamily/Winged helix DNA-binding domain"/>
    <property type="match status" value="2"/>
</dbReference>
<dbReference type="InterPro" id="IPR029016">
    <property type="entry name" value="GAF-like_dom_sf"/>
</dbReference>
<proteinExistence type="predicted"/>
<sequence length="562" mass="60174">MTDHLTDHMTVPTTSLAPPDEAVGPLIRGLSVLRHLAAAGGRRSVSDLVRDVGLARSTVDRVLSTLAALGYARLDGQEAVLTPRVMELGNAYLAASRLPDVLGPPADRLADELDESVSLAVPDHDGVRFVHQAPRRRTMSVTFRAGDLIPAERAAPGALFAADWSHDDWLRWRDRRASDPGGPSFPIPLPRNDKAVASFEERAAEARRDGWALDDQMIEPGLVAVAMPVHDGARRPACAVSVVSHTTRHSARSLRESVVARLRSAVADMERTLASAEPAHRRPAAEAVRMRALKHELGPDFVESLARGLHVLTAFGPAGGGSAGGSALTALAQASGLARATVRRSLITLEHLGYVEALEGRLFRLTPRVLDFGFAALSRLTLPQIARRHLVWLTTQVHDSASMAVLAGDDIQYVARVAASRIMSMDITVGTRFPAYATSMGRVLLSGLPPAGRAAVVRRSRLSPLTSRTVTSPERLAALLDQAAQDGHVLVDQELEDGLRAIAVPVRDLAGNVVAAINVSMHADRRTEEEARAQVLPPLRTAAARIEADLHVAGRYLPISAG</sequence>
<dbReference type="InterPro" id="IPR014757">
    <property type="entry name" value="Tscrpt_reg_IclR_C"/>
</dbReference>
<evidence type="ECO:0000256" key="2">
    <source>
        <dbReference type="ARBA" id="ARBA00023125"/>
    </source>
</evidence>
<dbReference type="AlphaFoldDB" id="A0A8J3V3F5"/>
<dbReference type="InterPro" id="IPR036390">
    <property type="entry name" value="WH_DNA-bd_sf"/>
</dbReference>
<protein>
    <submittedName>
        <fullName evidence="7">Transcriptional regulator</fullName>
    </submittedName>
</protein>
<dbReference type="Pfam" id="PF01614">
    <property type="entry name" value="IclR_C"/>
    <property type="match status" value="2"/>
</dbReference>
<keyword evidence="8" id="KW-1185">Reference proteome</keyword>
<dbReference type="SUPFAM" id="SSF46785">
    <property type="entry name" value="Winged helix' DNA-binding domain"/>
    <property type="match status" value="2"/>
</dbReference>
<dbReference type="GO" id="GO:0003700">
    <property type="term" value="F:DNA-binding transcription factor activity"/>
    <property type="evidence" value="ECO:0007669"/>
    <property type="project" value="TreeGrafter"/>
</dbReference>
<feature type="domain" description="IclR-ED" evidence="6">
    <location>
        <begin position="368"/>
        <end position="552"/>
    </location>
</feature>
<dbReference type="PANTHER" id="PTHR30136:SF34">
    <property type="entry name" value="TRANSCRIPTIONAL REGULATOR"/>
    <property type="match status" value="1"/>
</dbReference>
<organism evidence="7 8">
    <name type="scientific">Planotetraspora thailandica</name>
    <dbReference type="NCBI Taxonomy" id="487172"/>
    <lineage>
        <taxon>Bacteria</taxon>
        <taxon>Bacillati</taxon>
        <taxon>Actinomycetota</taxon>
        <taxon>Actinomycetes</taxon>
        <taxon>Streptosporangiales</taxon>
        <taxon>Streptosporangiaceae</taxon>
        <taxon>Planotetraspora</taxon>
    </lineage>
</organism>
<evidence type="ECO:0000313" key="7">
    <source>
        <dbReference type="EMBL" id="GII54286.1"/>
    </source>
</evidence>
<feature type="domain" description="HTH iclR-type" evidence="5">
    <location>
        <begin position="302"/>
        <end position="367"/>
    </location>
</feature>
<keyword evidence="1" id="KW-0805">Transcription regulation</keyword>
<dbReference type="SMART" id="SM00346">
    <property type="entry name" value="HTH_ICLR"/>
    <property type="match status" value="2"/>
</dbReference>
<feature type="domain" description="IclR-ED" evidence="6">
    <location>
        <begin position="84"/>
        <end position="275"/>
    </location>
</feature>
<dbReference type="RefSeq" id="WP_203944528.1">
    <property type="nucleotide sequence ID" value="NZ_BOOR01000017.1"/>
</dbReference>